<gene>
    <name evidence="2" type="ORF">OB935_23175</name>
</gene>
<evidence type="ECO:0000313" key="2">
    <source>
        <dbReference type="EMBL" id="MDM5074702.1"/>
    </source>
</evidence>
<feature type="compositionally biased region" description="Polar residues" evidence="1">
    <location>
        <begin position="547"/>
        <end position="564"/>
    </location>
</feature>
<keyword evidence="3" id="KW-1185">Reference proteome</keyword>
<feature type="region of interest" description="Disordered" evidence="1">
    <location>
        <begin position="436"/>
        <end position="564"/>
    </location>
</feature>
<sequence>MIVFIMLIGCFMGNFDLNRSFNFIYFGFVGDSVDSGGRRGCGTRFNILEKILSEYGIAIKHGDHLANNEYRPLMSVDLMYRHSNKPKIDGEQSSRWPVKYCFLRNVAMSRSTLNAHEIENIQFDFEQLDVFFGYYKELGKHNETISEMTAFLGDIEKSNDIEEDPNERTAIFIKNFVYLLDSELKKKSVSLCNELKIGNHFLMKSSHYIITAIALKLMSEISKKKPPSESGVKFLYDELFLFYVELMGKDILSKRTEELFYRLQAFIDMFIIGVCYNKQQQAARKEYISGIVKSALNECVNLKVECVREDVRQFVDEHGNMFFEYVSNNRFKMYAGKKWYNELYHLAEKDKEYFGFITTVMSLLPRKSCDVKKIMSLSKKALAKRVKEKEEGKRIQLNVQVDSDTMTKLKELEATSKNKEKRFDIVMQAVKLLHRLRMRPRPSRSPSKSLGVKPNQIDSISADKKQDSNSRKKNSSRRSPPWKNKSRPSDNAIEDTSNASASLDSTNENGASAAPPEVPQSHQPPTSAELPASDVVENEGKGGDTPNPKSDTSAALQELNKNLG</sequence>
<feature type="compositionally biased region" description="Polar residues" evidence="1">
    <location>
        <begin position="494"/>
        <end position="510"/>
    </location>
</feature>
<dbReference type="EMBL" id="JAOPLL010000036">
    <property type="protein sequence ID" value="MDM5074702.1"/>
    <property type="molecule type" value="Genomic_DNA"/>
</dbReference>
<evidence type="ECO:0000256" key="1">
    <source>
        <dbReference type="SAM" id="MobiDB-lite"/>
    </source>
</evidence>
<proteinExistence type="predicted"/>
<organism evidence="2 3">
    <name type="scientific">Aeromonas bestiarum</name>
    <dbReference type="NCBI Taxonomy" id="105751"/>
    <lineage>
        <taxon>Bacteria</taxon>
        <taxon>Pseudomonadati</taxon>
        <taxon>Pseudomonadota</taxon>
        <taxon>Gammaproteobacteria</taxon>
        <taxon>Aeromonadales</taxon>
        <taxon>Aeromonadaceae</taxon>
        <taxon>Aeromonas</taxon>
    </lineage>
</organism>
<dbReference type="Proteomes" id="UP001168107">
    <property type="component" value="Unassembled WGS sequence"/>
</dbReference>
<name>A0ABT7Q5U9_9GAMM</name>
<evidence type="ECO:0000313" key="3">
    <source>
        <dbReference type="Proteomes" id="UP001168107"/>
    </source>
</evidence>
<reference evidence="2" key="1">
    <citation type="submission" date="2024-05" db="EMBL/GenBank/DDBJ databases">
        <title>WGS of Aeromonas isolates.</title>
        <authorList>
            <person name="Lee H."/>
        </authorList>
    </citation>
    <scope>NUCLEOTIDE SEQUENCE</scope>
    <source>
        <strain evidence="2">SU58-3</strain>
    </source>
</reference>
<feature type="compositionally biased region" description="Basic and acidic residues" evidence="1">
    <location>
        <begin position="461"/>
        <end position="470"/>
    </location>
</feature>
<comment type="caution">
    <text evidence="2">The sequence shown here is derived from an EMBL/GenBank/DDBJ whole genome shotgun (WGS) entry which is preliminary data.</text>
</comment>
<accession>A0ABT7Q5U9</accession>
<dbReference type="RefSeq" id="WP_254196503.1">
    <property type="nucleotide sequence ID" value="NZ_JAOPLL010000036.1"/>
</dbReference>
<protein>
    <submittedName>
        <fullName evidence="2">Uncharacterized protein</fullName>
    </submittedName>
</protein>